<keyword evidence="1" id="KW-0472">Membrane</keyword>
<dbReference type="Gene3D" id="3.90.1140.10">
    <property type="entry name" value="Cyclic phosphodiesterase"/>
    <property type="match status" value="1"/>
</dbReference>
<evidence type="ECO:0000256" key="1">
    <source>
        <dbReference type="SAM" id="Phobius"/>
    </source>
</evidence>
<dbReference type="EMBL" id="CP047895">
    <property type="protein sequence ID" value="QHL90867.1"/>
    <property type="molecule type" value="Genomic_DNA"/>
</dbReference>
<keyword evidence="2" id="KW-0436">Ligase</keyword>
<dbReference type="InterPro" id="IPR009097">
    <property type="entry name" value="Cyclic_Pdiesterase"/>
</dbReference>
<keyword evidence="1" id="KW-0812">Transmembrane</keyword>
<dbReference type="SUPFAM" id="SSF55144">
    <property type="entry name" value="LigT-like"/>
    <property type="match status" value="1"/>
</dbReference>
<feature type="transmembrane region" description="Helical" evidence="1">
    <location>
        <begin position="6"/>
        <end position="25"/>
    </location>
</feature>
<proteinExistence type="predicted"/>
<keyword evidence="3" id="KW-1185">Reference proteome</keyword>
<evidence type="ECO:0000313" key="2">
    <source>
        <dbReference type="EMBL" id="QHL90867.1"/>
    </source>
</evidence>
<dbReference type="AlphaFoldDB" id="A0A7Z2S8P9"/>
<evidence type="ECO:0000313" key="3">
    <source>
        <dbReference type="Proteomes" id="UP000464468"/>
    </source>
</evidence>
<accession>A0A7Z2S8P9</accession>
<gene>
    <name evidence="2" type="ORF">GVO57_08600</name>
</gene>
<dbReference type="GO" id="GO:0016874">
    <property type="term" value="F:ligase activity"/>
    <property type="evidence" value="ECO:0007669"/>
    <property type="project" value="UniProtKB-KW"/>
</dbReference>
<reference evidence="2 3" key="1">
    <citation type="submission" date="2020-01" db="EMBL/GenBank/DDBJ databases">
        <title>Sphingomonas sp. C33 whole genome sequece.</title>
        <authorList>
            <person name="Park C."/>
        </authorList>
    </citation>
    <scope>NUCLEOTIDE SEQUENCE [LARGE SCALE GENOMIC DNA]</scope>
    <source>
        <strain evidence="2 3">C33</strain>
    </source>
</reference>
<name>A0A7Z2S8P9_9SPHN</name>
<protein>
    <submittedName>
        <fullName evidence="2">2'-5' RNA ligase family protein</fullName>
    </submittedName>
</protein>
<dbReference type="Proteomes" id="UP000464468">
    <property type="component" value="Chromosome"/>
</dbReference>
<organism evidence="2 3">
    <name type="scientific">Sphingomonas changnyeongensis</name>
    <dbReference type="NCBI Taxonomy" id="2698679"/>
    <lineage>
        <taxon>Bacteria</taxon>
        <taxon>Pseudomonadati</taxon>
        <taxon>Pseudomonadota</taxon>
        <taxon>Alphaproteobacteria</taxon>
        <taxon>Sphingomonadales</taxon>
        <taxon>Sphingomonadaceae</taxon>
        <taxon>Sphingomonas</taxon>
    </lineage>
</organism>
<sequence length="209" mass="21935">MIDTLWPLGVAAVWNSIIAVSLVRWRCPGRAGARVGGNVTPAPIIVTALLGAADQAFADKLRRAHYPAARNHVPAHLTLFHQLPPASGPELATRLRAAVAGRAPPRARIAGVMRLEAGVALSVHSPDLAAIRDELADGLAGLLGAQDRAGWQPHITIQNGVPAREAKALFAALSAEVTARPLHIAGLASWAWRGGPWEAIGSTRFNGRG</sequence>
<dbReference type="Pfam" id="PF13563">
    <property type="entry name" value="2_5_RNA_ligase2"/>
    <property type="match status" value="1"/>
</dbReference>
<dbReference type="KEGG" id="schy:GVO57_08600"/>
<keyword evidence="1" id="KW-1133">Transmembrane helix</keyword>